<evidence type="ECO:0000313" key="5">
    <source>
        <dbReference type="Proteomes" id="UP000247810"/>
    </source>
</evidence>
<reference evidence="4 5" key="1">
    <citation type="submission" date="2018-02" db="EMBL/GenBank/DDBJ databases">
        <title>The genomes of Aspergillus section Nigri reveals drivers in fungal speciation.</title>
        <authorList>
            <consortium name="DOE Joint Genome Institute"/>
            <person name="Vesth T.C."/>
            <person name="Nybo J."/>
            <person name="Theobald S."/>
            <person name="Brandl J."/>
            <person name="Frisvad J.C."/>
            <person name="Nielsen K.F."/>
            <person name="Lyhne E.K."/>
            <person name="Kogle M.E."/>
            <person name="Kuo A."/>
            <person name="Riley R."/>
            <person name="Clum A."/>
            <person name="Nolan M."/>
            <person name="Lipzen A."/>
            <person name="Salamov A."/>
            <person name="Henrissat B."/>
            <person name="Wiebenga A."/>
            <person name="De vries R.P."/>
            <person name="Grigoriev I.V."/>
            <person name="Mortensen U.H."/>
            <person name="Andersen M.R."/>
            <person name="Baker S.E."/>
        </authorList>
    </citation>
    <scope>NUCLEOTIDE SEQUENCE [LARGE SCALE GENOMIC DNA]</scope>
    <source>
        <strain evidence="4 5">CBS 707.79</strain>
    </source>
</reference>
<dbReference type="NCBIfam" id="TIGR00486">
    <property type="entry name" value="YbgI_SA1388"/>
    <property type="match status" value="1"/>
</dbReference>
<dbReference type="STRING" id="1448320.A0A319CQX0"/>
<feature type="compositionally biased region" description="Polar residues" evidence="3">
    <location>
        <begin position="151"/>
        <end position="180"/>
    </location>
</feature>
<comment type="similarity">
    <text evidence="1">Belongs to the GTP cyclohydrolase I type 2/NIF3 family.</text>
</comment>
<dbReference type="InterPro" id="IPR036069">
    <property type="entry name" value="DUF34/NIF3_sf"/>
</dbReference>
<dbReference type="GO" id="GO:0046872">
    <property type="term" value="F:metal ion binding"/>
    <property type="evidence" value="ECO:0007669"/>
    <property type="project" value="UniProtKB-KW"/>
</dbReference>
<dbReference type="EMBL" id="KZ826201">
    <property type="protein sequence ID" value="PYH87624.1"/>
    <property type="molecule type" value="Genomic_DNA"/>
</dbReference>
<evidence type="ECO:0000313" key="4">
    <source>
        <dbReference type="EMBL" id="PYH87624.1"/>
    </source>
</evidence>
<evidence type="ECO:0000256" key="3">
    <source>
        <dbReference type="SAM" id="MobiDB-lite"/>
    </source>
</evidence>
<evidence type="ECO:0000256" key="2">
    <source>
        <dbReference type="PIRSR" id="PIRSR602678-1"/>
    </source>
</evidence>
<feature type="binding site" evidence="2">
    <location>
        <position position="304"/>
    </location>
    <ligand>
        <name>a divalent metal cation</name>
        <dbReference type="ChEBI" id="CHEBI:60240"/>
        <label>1</label>
    </ligand>
</feature>
<dbReference type="Gene3D" id="3.40.1390.30">
    <property type="entry name" value="NIF3 (NGG1p interacting factor 3)-like"/>
    <property type="match status" value="2"/>
</dbReference>
<dbReference type="SUPFAM" id="SSF102705">
    <property type="entry name" value="NIF3 (NGG1p interacting factor 3)-like"/>
    <property type="match status" value="1"/>
</dbReference>
<dbReference type="OrthoDB" id="3345469at2759"/>
<keyword evidence="2" id="KW-0479">Metal-binding</keyword>
<dbReference type="GO" id="GO:0005739">
    <property type="term" value="C:mitochondrion"/>
    <property type="evidence" value="ECO:0007669"/>
    <property type="project" value="TreeGrafter"/>
</dbReference>
<dbReference type="PANTHER" id="PTHR13799:SF13">
    <property type="entry name" value="NIF3-LIKE PROTEIN 1"/>
    <property type="match status" value="1"/>
</dbReference>
<dbReference type="FunFam" id="3.40.1390.30:FF:000008">
    <property type="entry name" value="NGG1 interacting factor Nif3"/>
    <property type="match status" value="1"/>
</dbReference>
<feature type="binding site" evidence="2">
    <location>
        <position position="91"/>
    </location>
    <ligand>
        <name>a divalent metal cation</name>
        <dbReference type="ChEBI" id="CHEBI:60240"/>
        <label>1</label>
    </ligand>
</feature>
<dbReference type="VEuPathDB" id="FungiDB:BO71DRAFT_175606"/>
<evidence type="ECO:0000256" key="1">
    <source>
        <dbReference type="ARBA" id="ARBA00006964"/>
    </source>
</evidence>
<feature type="binding site" evidence="2">
    <location>
        <position position="300"/>
    </location>
    <ligand>
        <name>a divalent metal cation</name>
        <dbReference type="ChEBI" id="CHEBI:60240"/>
        <label>1</label>
    </ligand>
</feature>
<organism evidence="4 5">
    <name type="scientific">Aspergillus ellipticus CBS 707.79</name>
    <dbReference type="NCBI Taxonomy" id="1448320"/>
    <lineage>
        <taxon>Eukaryota</taxon>
        <taxon>Fungi</taxon>
        <taxon>Dikarya</taxon>
        <taxon>Ascomycota</taxon>
        <taxon>Pezizomycotina</taxon>
        <taxon>Eurotiomycetes</taxon>
        <taxon>Eurotiomycetidae</taxon>
        <taxon>Eurotiales</taxon>
        <taxon>Aspergillaceae</taxon>
        <taxon>Aspergillus</taxon>
        <taxon>Aspergillus subgen. Circumdati</taxon>
    </lineage>
</organism>
<dbReference type="Pfam" id="PF01784">
    <property type="entry name" value="DUF34_NIF3"/>
    <property type="match status" value="1"/>
</dbReference>
<protein>
    <submittedName>
        <fullName evidence="4">NGG1p interacting factor 3</fullName>
    </submittedName>
</protein>
<feature type="region of interest" description="Disordered" evidence="3">
    <location>
        <begin position="151"/>
        <end position="181"/>
    </location>
</feature>
<gene>
    <name evidence="4" type="ORF">BO71DRAFT_175606</name>
</gene>
<name>A0A319CQX0_9EURO</name>
<dbReference type="AlphaFoldDB" id="A0A319CQX0"/>
<dbReference type="Proteomes" id="UP000247810">
    <property type="component" value="Unassembled WGS sequence"/>
</dbReference>
<proteinExistence type="inferred from homology"/>
<dbReference type="FunFam" id="3.40.1390.30:FF:000001">
    <property type="entry name" value="GTP cyclohydrolase 1 type 2"/>
    <property type="match status" value="1"/>
</dbReference>
<accession>A0A319CQX0</accession>
<keyword evidence="5" id="KW-1185">Reference proteome</keyword>
<dbReference type="PANTHER" id="PTHR13799">
    <property type="entry name" value="NGG1 INTERACTING FACTOR 3"/>
    <property type="match status" value="1"/>
</dbReference>
<feature type="binding site" evidence="2">
    <location>
        <position position="129"/>
    </location>
    <ligand>
        <name>a divalent metal cation</name>
        <dbReference type="ChEBI" id="CHEBI:60240"/>
        <label>1</label>
    </ligand>
</feature>
<dbReference type="InterPro" id="IPR002678">
    <property type="entry name" value="DUF34/NIF3"/>
</dbReference>
<sequence>MNTLARHSRRLYSTMSQPISSPFTQAVVSSVRKLYPESLADKNFDNTGLLLEAPFNHTRRQKNSVLLAIDLTTAVADEAIARRDSVVVAYHPIIFRGLKSLTFNDPQQSSLLRLAQEGISVYSPHTAIDATPGGMADWLCDIVTGAIAPTTDSKPSVQKSSSAHYSHLTFPQPQSASSSIPVPHVRNTIIPSPPPVPEGMESAGMGRIVTFDEPQPLTAIVDRIAQGVGYPGGIPIAIPQTATVEDLKIRTVGVCPGSGSSVLFKAPGGKLPDVLFTGELSHHEALAAIERGSVVVALAHSNTERGYLRAVMREKLASAVQKEWEAQRAEGLKENSAMDLKQAFEDAECIVDVSDRDRDPYGIMVRQV</sequence>